<name>A3LZJ3_PICST</name>
<dbReference type="PROSITE" id="PS50192">
    <property type="entry name" value="T_SNARE"/>
    <property type="match status" value="1"/>
</dbReference>
<dbReference type="AlphaFoldDB" id="A3LZJ3"/>
<dbReference type="CDD" id="cd15886">
    <property type="entry name" value="SNARE_SEC9N"/>
    <property type="match status" value="1"/>
</dbReference>
<feature type="compositionally biased region" description="Polar residues" evidence="3">
    <location>
        <begin position="298"/>
        <end position="315"/>
    </location>
</feature>
<feature type="region of interest" description="Disordered" evidence="3">
    <location>
        <begin position="1"/>
        <end position="173"/>
    </location>
</feature>
<organism evidence="5 6">
    <name type="scientific">Scheffersomyces stipitis (strain ATCC 58785 / CBS 6054 / NBRC 10063 / NRRL Y-11545)</name>
    <name type="common">Yeast</name>
    <name type="synonym">Pichia stipitis</name>
    <dbReference type="NCBI Taxonomy" id="322104"/>
    <lineage>
        <taxon>Eukaryota</taxon>
        <taxon>Fungi</taxon>
        <taxon>Dikarya</taxon>
        <taxon>Ascomycota</taxon>
        <taxon>Saccharomycotina</taxon>
        <taxon>Pichiomycetes</taxon>
        <taxon>Debaryomycetaceae</taxon>
        <taxon>Scheffersomyces</taxon>
    </lineage>
</organism>
<evidence type="ECO:0000313" key="5">
    <source>
        <dbReference type="EMBL" id="ABN68345.2"/>
    </source>
</evidence>
<sequence>MALKNLFRKKEPSEQELRDELRGAGIMTSTSGRKQEHFGQFRFSSQRNDSNPYSSINTTSSTKPYTQTSSFFTNTTRGSSYTYGSVENSRIPTTSREGYTPPVARSNSDPYGIATSWTSPTVSQQSATYRDQHTVDLNELPTDMSNLRKKKKSTRRPPKGDDPDLNSVSRRVEVDLNEDPNDVEVQTEETMDLEEKEIRSTKEEIKFVRKESLFSTKTTLNMAKQADDSATNTMKILDSQSEKLYNTEQNLMLADVQNKIANEKAKELHRLNRSIFIPAYGFNQKKSLAEQEQRIKSFNEQGKPSQEETPNNIKGNSDRLKNDISRSLSFEHGRRKPLSPRYQFENESEDDEMEQQIEDNLEQIDYFSRKLSKSASVIGQEMDSQNATLEVLEQNADIVDSNILRNTE</sequence>
<evidence type="ECO:0000259" key="4">
    <source>
        <dbReference type="PROSITE" id="PS50192"/>
    </source>
</evidence>
<keyword evidence="2" id="KW-0175">Coiled coil</keyword>
<feature type="compositionally biased region" description="Polar residues" evidence="3">
    <location>
        <begin position="42"/>
        <end position="97"/>
    </location>
</feature>
<dbReference type="InterPro" id="IPR000727">
    <property type="entry name" value="T_SNARE_dom"/>
</dbReference>
<dbReference type="GO" id="GO:0005886">
    <property type="term" value="C:plasma membrane"/>
    <property type="evidence" value="ECO:0007669"/>
    <property type="project" value="TreeGrafter"/>
</dbReference>
<dbReference type="EMBL" id="CP000501">
    <property type="protein sequence ID" value="ABN68345.2"/>
    <property type="molecule type" value="Genomic_DNA"/>
</dbReference>
<dbReference type="Proteomes" id="UP000002258">
    <property type="component" value="Chromosome 7"/>
</dbReference>
<evidence type="ECO:0000256" key="2">
    <source>
        <dbReference type="SAM" id="Coils"/>
    </source>
</evidence>
<evidence type="ECO:0000313" key="6">
    <source>
        <dbReference type="Proteomes" id="UP000002258"/>
    </source>
</evidence>
<comment type="similarity">
    <text evidence="1">Belongs to the SNAP-25 family.</text>
</comment>
<feature type="domain" description="T-SNARE coiled-coil homology" evidence="4">
    <location>
        <begin position="351"/>
        <end position="408"/>
    </location>
</feature>
<dbReference type="GO" id="GO:0006906">
    <property type="term" value="P:vesicle fusion"/>
    <property type="evidence" value="ECO:0007669"/>
    <property type="project" value="TreeGrafter"/>
</dbReference>
<dbReference type="InParanoid" id="A3LZJ3"/>
<dbReference type="RefSeq" id="XP_001386374.2">
    <property type="nucleotide sequence ID" value="XM_001386337.1"/>
</dbReference>
<gene>
    <name evidence="5" type="ORF">PICST_33564</name>
</gene>
<dbReference type="eggNOG" id="KOG3065">
    <property type="taxonomic scope" value="Eukaryota"/>
</dbReference>
<dbReference type="GeneID" id="4840607"/>
<dbReference type="GO" id="GO:0006887">
    <property type="term" value="P:exocytosis"/>
    <property type="evidence" value="ECO:0007669"/>
    <property type="project" value="TreeGrafter"/>
</dbReference>
<dbReference type="GO" id="GO:0019905">
    <property type="term" value="F:syntaxin binding"/>
    <property type="evidence" value="ECO:0007669"/>
    <property type="project" value="TreeGrafter"/>
</dbReference>
<dbReference type="PANTHER" id="PTHR19305:SF9">
    <property type="entry name" value="SYNAPTOSOMAL-ASSOCIATED PROTEIN 29"/>
    <property type="match status" value="1"/>
</dbReference>
<dbReference type="KEGG" id="pic:PICST_33564"/>
<reference evidence="5 6" key="1">
    <citation type="journal article" date="2007" name="Nat. Biotechnol.">
        <title>Genome sequence of the lignocellulose-bioconverting and xylose-fermenting yeast Pichia stipitis.</title>
        <authorList>
            <person name="Jeffries T.W."/>
            <person name="Grigoriev I.V."/>
            <person name="Grimwood J."/>
            <person name="Laplaza J.M."/>
            <person name="Aerts A."/>
            <person name="Salamov A."/>
            <person name="Schmutz J."/>
            <person name="Lindquist E."/>
            <person name="Dehal P."/>
            <person name="Shapiro H."/>
            <person name="Jin Y.S."/>
            <person name="Passoth V."/>
            <person name="Richardson P.M."/>
        </authorList>
    </citation>
    <scope>NUCLEOTIDE SEQUENCE [LARGE SCALE GENOMIC DNA]</scope>
    <source>
        <strain evidence="6">ATCC 58785 / CBS 6054 / NBRC 10063 / NRRL Y-11545</strain>
    </source>
</reference>
<evidence type="ECO:0000256" key="3">
    <source>
        <dbReference type="SAM" id="MobiDB-lite"/>
    </source>
</evidence>
<feature type="non-terminal residue" evidence="5">
    <location>
        <position position="408"/>
    </location>
</feature>
<dbReference type="Gene3D" id="1.20.5.110">
    <property type="match status" value="2"/>
</dbReference>
<feature type="compositionally biased region" description="Basic and acidic residues" evidence="3">
    <location>
        <begin position="316"/>
        <end position="332"/>
    </location>
</feature>
<accession>A3LZJ3</accession>
<dbReference type="HOGENOM" id="CLU_020823_1_0_1"/>
<dbReference type="SUPFAM" id="SSF58038">
    <property type="entry name" value="SNARE fusion complex"/>
    <property type="match status" value="2"/>
</dbReference>
<dbReference type="FunCoup" id="A3LZJ3">
    <property type="interactions" value="73"/>
</dbReference>
<dbReference type="GO" id="GO:0031201">
    <property type="term" value="C:SNARE complex"/>
    <property type="evidence" value="ECO:0007669"/>
    <property type="project" value="TreeGrafter"/>
</dbReference>
<dbReference type="OrthoDB" id="18679at2759"/>
<protein>
    <recommendedName>
        <fullName evidence="4">t-SNARE coiled-coil homology domain-containing protein</fullName>
    </recommendedName>
</protein>
<evidence type="ECO:0000256" key="1">
    <source>
        <dbReference type="ARBA" id="ARBA00009480"/>
    </source>
</evidence>
<feature type="compositionally biased region" description="Basic residues" evidence="3">
    <location>
        <begin position="147"/>
        <end position="157"/>
    </location>
</feature>
<feature type="compositionally biased region" description="Polar residues" evidence="3">
    <location>
        <begin position="105"/>
        <end position="129"/>
    </location>
</feature>
<keyword evidence="6" id="KW-1185">Reference proteome</keyword>
<dbReference type="PANTHER" id="PTHR19305">
    <property type="entry name" value="SYNAPTOSOMAL ASSOCIATED PROTEIN"/>
    <property type="match status" value="1"/>
</dbReference>
<feature type="coiled-coil region" evidence="2">
    <location>
        <begin position="184"/>
        <end position="211"/>
    </location>
</feature>
<proteinExistence type="inferred from homology"/>
<feature type="compositionally biased region" description="Basic and acidic residues" evidence="3">
    <location>
        <begin position="8"/>
        <end position="22"/>
    </location>
</feature>
<feature type="region of interest" description="Disordered" evidence="3">
    <location>
        <begin position="298"/>
        <end position="352"/>
    </location>
</feature>
<dbReference type="GO" id="GO:0005484">
    <property type="term" value="F:SNAP receptor activity"/>
    <property type="evidence" value="ECO:0007669"/>
    <property type="project" value="TreeGrafter"/>
</dbReference>
<dbReference type="STRING" id="322104.A3LZJ3"/>